<name>A0A5J4RSE5_9ZZZZ</name>
<protein>
    <recommendedName>
        <fullName evidence="2">TonB-dependent receptor SusC</fullName>
    </recommendedName>
</protein>
<organism evidence="1">
    <name type="scientific">termite gut metagenome</name>
    <dbReference type="NCBI Taxonomy" id="433724"/>
    <lineage>
        <taxon>unclassified sequences</taxon>
        <taxon>metagenomes</taxon>
        <taxon>organismal metagenomes</taxon>
    </lineage>
</organism>
<comment type="caution">
    <text evidence="1">The sequence shown here is derived from an EMBL/GenBank/DDBJ whole genome shotgun (WGS) entry which is preliminary data.</text>
</comment>
<dbReference type="EMBL" id="SNRY01000846">
    <property type="protein sequence ID" value="KAA6335921.1"/>
    <property type="molecule type" value="Genomic_DNA"/>
</dbReference>
<evidence type="ECO:0000313" key="1">
    <source>
        <dbReference type="EMBL" id="KAA6335921.1"/>
    </source>
</evidence>
<sequence>MLNAADNTKPREVNVGLPASVGGTTILENGLPVVFFFWPEMPYFAWAIDATTNNLQTLDLGQTAVNVGDVGFAVSTFNNLGTPNFHGVGTVNSNHYGLLRNSINLSGPLGNKGIKFSLGGYMSFDPGTFEAPKINRFHAGQTQLYKAALSKDYKSSWGSGSVAAFYKYANTRKAGLRTYSPVIYNADGSIEEYEYETGKKFQIGRDSYYEETGRLKLKNGWDGTDLDVDLMNDYATYSHTIDLIGKNTLNNGLNVNYTLRYHNAHAAIPAVFSMGASKSSEGAGYYKANVSGERVPYNGAVQSMLALVSRPTPIQSFMSVIEVGKKSGNHDWKIGFNEWYYNINKFFTETEHTS</sequence>
<evidence type="ECO:0008006" key="2">
    <source>
        <dbReference type="Google" id="ProtNLM"/>
    </source>
</evidence>
<proteinExistence type="predicted"/>
<gene>
    <name evidence="1" type="ORF">EZS27_015892</name>
</gene>
<reference evidence="1" key="1">
    <citation type="submission" date="2019-03" db="EMBL/GenBank/DDBJ databases">
        <title>Single cell metagenomics reveals metabolic interactions within the superorganism composed of flagellate Streblomastix strix and complex community of Bacteroidetes bacteria on its surface.</title>
        <authorList>
            <person name="Treitli S.C."/>
            <person name="Kolisko M."/>
            <person name="Husnik F."/>
            <person name="Keeling P."/>
            <person name="Hampl V."/>
        </authorList>
    </citation>
    <scope>NUCLEOTIDE SEQUENCE</scope>
    <source>
        <strain evidence="1">STM</strain>
    </source>
</reference>
<dbReference type="AlphaFoldDB" id="A0A5J4RSE5"/>
<accession>A0A5J4RSE5</accession>